<protein>
    <submittedName>
        <fullName evidence="1">Uncharacterized protein</fullName>
    </submittedName>
</protein>
<comment type="caution">
    <text evidence="1">The sequence shown here is derived from an EMBL/GenBank/DDBJ whole genome shotgun (WGS) entry which is preliminary data.</text>
</comment>
<evidence type="ECO:0000313" key="1">
    <source>
        <dbReference type="EMBL" id="HIZ91490.1"/>
    </source>
</evidence>
<dbReference type="AlphaFoldDB" id="A0A9D2KD08"/>
<organism evidence="1 2">
    <name type="scientific">Candidatus Bacteroides merdavium</name>
    <dbReference type="NCBI Taxonomy" id="2838472"/>
    <lineage>
        <taxon>Bacteria</taxon>
        <taxon>Pseudomonadati</taxon>
        <taxon>Bacteroidota</taxon>
        <taxon>Bacteroidia</taxon>
        <taxon>Bacteroidales</taxon>
        <taxon>Bacteroidaceae</taxon>
        <taxon>Bacteroides</taxon>
    </lineage>
</organism>
<name>A0A9D2KD08_9BACE</name>
<reference evidence="1" key="2">
    <citation type="submission" date="2021-04" db="EMBL/GenBank/DDBJ databases">
        <authorList>
            <person name="Gilroy R."/>
        </authorList>
    </citation>
    <scope>NUCLEOTIDE SEQUENCE</scope>
    <source>
        <strain evidence="1">CHK118-2852</strain>
    </source>
</reference>
<reference evidence="1" key="1">
    <citation type="journal article" date="2021" name="PeerJ">
        <title>Extensive microbial diversity within the chicken gut microbiome revealed by metagenomics and culture.</title>
        <authorList>
            <person name="Gilroy R."/>
            <person name="Ravi A."/>
            <person name="Getino M."/>
            <person name="Pursley I."/>
            <person name="Horton D.L."/>
            <person name="Alikhan N.F."/>
            <person name="Baker D."/>
            <person name="Gharbi K."/>
            <person name="Hall N."/>
            <person name="Watson M."/>
            <person name="Adriaenssens E.M."/>
            <person name="Foster-Nyarko E."/>
            <person name="Jarju S."/>
            <person name="Secka A."/>
            <person name="Antonio M."/>
            <person name="Oren A."/>
            <person name="Chaudhuri R.R."/>
            <person name="La Ragione R."/>
            <person name="Hildebrand F."/>
            <person name="Pallen M.J."/>
        </authorList>
    </citation>
    <scope>NUCLEOTIDE SEQUENCE</scope>
    <source>
        <strain evidence="1">CHK118-2852</strain>
    </source>
</reference>
<evidence type="ECO:0000313" key="2">
    <source>
        <dbReference type="Proteomes" id="UP000824108"/>
    </source>
</evidence>
<sequence>MGVILVLVSCEEKGVTVIGNYLRETPSIILTPEEYASVAYSGNNELSETEVTDIAQQFIRRISRDTKSTDGISVTVGEKVEVAGLLTKAETGAPVYAYYACIQNGDNQGTALGQLVSYYFMKEESDSALVL</sequence>
<accession>A0A9D2KD08</accession>
<gene>
    <name evidence="1" type="ORF">H9807_05165</name>
</gene>
<dbReference type="EMBL" id="DXAV01000042">
    <property type="protein sequence ID" value="HIZ91490.1"/>
    <property type="molecule type" value="Genomic_DNA"/>
</dbReference>
<dbReference type="Proteomes" id="UP000824108">
    <property type="component" value="Unassembled WGS sequence"/>
</dbReference>
<proteinExistence type="predicted"/>